<name>A0A8J4M6W7_9PROT</name>
<sequence>MSLALTPAAPGRSTRLTVLVNDDEAAQIARQAAAAGLSVSAYLRERALGTAAAPEAGPEAALRQMDGLIARMEADLDRAIAALAQTSAA</sequence>
<organism evidence="1">
    <name type="scientific">Acidicaldus sp</name>
    <dbReference type="NCBI Taxonomy" id="1872105"/>
    <lineage>
        <taxon>Bacteria</taxon>
        <taxon>Pseudomonadati</taxon>
        <taxon>Pseudomonadota</taxon>
        <taxon>Alphaproteobacteria</taxon>
        <taxon>Acetobacterales</taxon>
        <taxon>Acetobacteraceae</taxon>
        <taxon>Acidicaldus</taxon>
    </lineage>
</organism>
<evidence type="ECO:0000313" key="1">
    <source>
        <dbReference type="EMBL" id="HGC43692.1"/>
    </source>
</evidence>
<accession>A0A8J4M6W7</accession>
<comment type="caution">
    <text evidence="1">The sequence shown here is derived from an EMBL/GenBank/DDBJ whole genome shotgun (WGS) entry which is preliminary data.</text>
</comment>
<protein>
    <submittedName>
        <fullName evidence="1">Uncharacterized protein</fullName>
    </submittedName>
</protein>
<dbReference type="InterPro" id="IPR053842">
    <property type="entry name" value="NikA-like"/>
</dbReference>
<reference evidence="1" key="1">
    <citation type="journal article" date="2020" name="mSystems">
        <title>Genome- and Community-Level Interaction Insights into Carbon Utilization and Element Cycling Functions of Hydrothermarchaeota in Hydrothermal Sediment.</title>
        <authorList>
            <person name="Zhou Z."/>
            <person name="Liu Y."/>
            <person name="Xu W."/>
            <person name="Pan J."/>
            <person name="Luo Z.H."/>
            <person name="Li M."/>
        </authorList>
    </citation>
    <scope>NUCLEOTIDE SEQUENCE</scope>
    <source>
        <strain evidence="1">SpSt-997</strain>
    </source>
</reference>
<gene>
    <name evidence="1" type="ORF">ENY07_10800</name>
</gene>
<dbReference type="EMBL" id="DTQM01000206">
    <property type="protein sequence ID" value="HGC43692.1"/>
    <property type="molecule type" value="Genomic_DNA"/>
</dbReference>
<proteinExistence type="predicted"/>
<dbReference type="AlphaFoldDB" id="A0A8J4M6W7"/>
<dbReference type="Pfam" id="PF21983">
    <property type="entry name" value="NikA-like"/>
    <property type="match status" value="1"/>
</dbReference>